<organism evidence="1 2">
    <name type="scientific">Canavalia gladiata</name>
    <name type="common">Sword bean</name>
    <name type="synonym">Dolichos gladiatus</name>
    <dbReference type="NCBI Taxonomy" id="3824"/>
    <lineage>
        <taxon>Eukaryota</taxon>
        <taxon>Viridiplantae</taxon>
        <taxon>Streptophyta</taxon>
        <taxon>Embryophyta</taxon>
        <taxon>Tracheophyta</taxon>
        <taxon>Spermatophyta</taxon>
        <taxon>Magnoliopsida</taxon>
        <taxon>eudicotyledons</taxon>
        <taxon>Gunneridae</taxon>
        <taxon>Pentapetalae</taxon>
        <taxon>rosids</taxon>
        <taxon>fabids</taxon>
        <taxon>Fabales</taxon>
        <taxon>Fabaceae</taxon>
        <taxon>Papilionoideae</taxon>
        <taxon>50 kb inversion clade</taxon>
        <taxon>NPAAA clade</taxon>
        <taxon>indigoferoid/millettioid clade</taxon>
        <taxon>Phaseoleae</taxon>
        <taxon>Canavalia</taxon>
    </lineage>
</organism>
<protein>
    <submittedName>
        <fullName evidence="1">Uncharacterized protein</fullName>
    </submittedName>
</protein>
<evidence type="ECO:0000313" key="1">
    <source>
        <dbReference type="EMBL" id="KAK7324191.1"/>
    </source>
</evidence>
<name>A0AAN9KWB2_CANGL</name>
<evidence type="ECO:0000313" key="2">
    <source>
        <dbReference type="Proteomes" id="UP001367508"/>
    </source>
</evidence>
<dbReference type="Proteomes" id="UP001367508">
    <property type="component" value="Unassembled WGS sequence"/>
</dbReference>
<sequence length="118" mass="12964">MASHVRSTFLDHGSIEKAFEMSLSSPVHHPTKAAIFSESLALQVSQEGLPIIHTKTGLHSKVSGSNGHECEKLHYLTSKVHHELVRDAYSTLGTNEFNCHRENHRAAPACCTPATINH</sequence>
<keyword evidence="2" id="KW-1185">Reference proteome</keyword>
<proteinExistence type="predicted"/>
<dbReference type="AlphaFoldDB" id="A0AAN9KWB2"/>
<accession>A0AAN9KWB2</accession>
<comment type="caution">
    <text evidence="1">The sequence shown here is derived from an EMBL/GenBank/DDBJ whole genome shotgun (WGS) entry which is preliminary data.</text>
</comment>
<reference evidence="1 2" key="1">
    <citation type="submission" date="2024-01" db="EMBL/GenBank/DDBJ databases">
        <title>The genomes of 5 underutilized Papilionoideae crops provide insights into root nodulation and disease resistanc.</title>
        <authorList>
            <person name="Jiang F."/>
        </authorList>
    </citation>
    <scope>NUCLEOTIDE SEQUENCE [LARGE SCALE GENOMIC DNA]</scope>
    <source>
        <strain evidence="1">LVBAO_FW01</strain>
        <tissue evidence="1">Leaves</tissue>
    </source>
</reference>
<gene>
    <name evidence="1" type="ORF">VNO77_27717</name>
</gene>
<dbReference type="EMBL" id="JAYMYQ010000006">
    <property type="protein sequence ID" value="KAK7324191.1"/>
    <property type="molecule type" value="Genomic_DNA"/>
</dbReference>